<evidence type="ECO:0000313" key="2">
    <source>
        <dbReference type="Proteomes" id="UP000640725"/>
    </source>
</evidence>
<reference evidence="1 2" key="1">
    <citation type="submission" date="2020-10" db="EMBL/GenBank/DDBJ databases">
        <authorList>
            <person name="Castelo-Branco R."/>
            <person name="Eusebio N."/>
            <person name="Adriana R."/>
            <person name="Vieira A."/>
            <person name="Brugerolle De Fraissinette N."/>
            <person name="Rezende De Castro R."/>
            <person name="Schneider M.P."/>
            <person name="Vasconcelos V."/>
            <person name="Leao P.N."/>
        </authorList>
    </citation>
    <scope>NUCLEOTIDE SEQUENCE [LARGE SCALE GENOMIC DNA]</scope>
    <source>
        <strain evidence="1 2">LEGE 06226</strain>
    </source>
</reference>
<protein>
    <submittedName>
        <fullName evidence="1">Uncharacterized protein</fullName>
    </submittedName>
</protein>
<sequence>MADVINILRQVQFLVNSQGQKVAIQMQISDWEALLEWIENQEDEKIVKSALNSLESVGGSPQKAAWLAWDAVKDEWEKNN</sequence>
<gene>
    <name evidence="1" type="ORF">IQ236_26545</name>
</gene>
<name>A0ABR9UJY4_9CYAN</name>
<dbReference type="EMBL" id="JADEWU010000122">
    <property type="protein sequence ID" value="MBE9146758.1"/>
    <property type="molecule type" value="Genomic_DNA"/>
</dbReference>
<comment type="caution">
    <text evidence="1">The sequence shown here is derived from an EMBL/GenBank/DDBJ whole genome shotgun (WGS) entry which is preliminary data.</text>
</comment>
<keyword evidence="2" id="KW-1185">Reference proteome</keyword>
<dbReference type="Proteomes" id="UP000640725">
    <property type="component" value="Unassembled WGS sequence"/>
</dbReference>
<evidence type="ECO:0000313" key="1">
    <source>
        <dbReference type="EMBL" id="MBE9146758.1"/>
    </source>
</evidence>
<organism evidence="1 2">
    <name type="scientific">Planktothrix mougeotii LEGE 06226</name>
    <dbReference type="NCBI Taxonomy" id="1828728"/>
    <lineage>
        <taxon>Bacteria</taxon>
        <taxon>Bacillati</taxon>
        <taxon>Cyanobacteriota</taxon>
        <taxon>Cyanophyceae</taxon>
        <taxon>Oscillatoriophycideae</taxon>
        <taxon>Oscillatoriales</taxon>
        <taxon>Microcoleaceae</taxon>
        <taxon>Planktothrix</taxon>
    </lineage>
</organism>
<proteinExistence type="predicted"/>
<accession>A0ABR9UJY4</accession>
<dbReference type="RefSeq" id="WP_193872106.1">
    <property type="nucleotide sequence ID" value="NZ_JADEWU010000122.1"/>
</dbReference>